<dbReference type="OrthoDB" id="1327321at2759"/>
<protein>
    <submittedName>
        <fullName evidence="1">Uncharacterized protein</fullName>
    </submittedName>
</protein>
<dbReference type="Proteomes" id="UP001152484">
    <property type="component" value="Unassembled WGS sequence"/>
</dbReference>
<comment type="caution">
    <text evidence="1">The sequence shown here is derived from an EMBL/GenBank/DDBJ whole genome shotgun (WGS) entry which is preliminary data.</text>
</comment>
<accession>A0A9P0ZUC0</accession>
<evidence type="ECO:0000313" key="2">
    <source>
        <dbReference type="Proteomes" id="UP001152484"/>
    </source>
</evidence>
<dbReference type="AlphaFoldDB" id="A0A9P0ZUC0"/>
<sequence>MRRKSTRDAYLGVVLGDHASASSVLCDGASSVLDLLSSMDLVDNDWDLPPRLAECDDCGDAVVVWVGFGRTNLVGTGQGAREEGWGILCLRLGAAGQVKGSGGVARFLVGVGTRMRQQRCWRRRPAAWEEAGGGYRTG</sequence>
<keyword evidence="2" id="KW-1185">Reference proteome</keyword>
<evidence type="ECO:0000313" key="1">
    <source>
        <dbReference type="EMBL" id="CAH9115566.1"/>
    </source>
</evidence>
<organism evidence="1 2">
    <name type="scientific">Cuscuta europaea</name>
    <name type="common">European dodder</name>
    <dbReference type="NCBI Taxonomy" id="41803"/>
    <lineage>
        <taxon>Eukaryota</taxon>
        <taxon>Viridiplantae</taxon>
        <taxon>Streptophyta</taxon>
        <taxon>Embryophyta</taxon>
        <taxon>Tracheophyta</taxon>
        <taxon>Spermatophyta</taxon>
        <taxon>Magnoliopsida</taxon>
        <taxon>eudicotyledons</taxon>
        <taxon>Gunneridae</taxon>
        <taxon>Pentapetalae</taxon>
        <taxon>asterids</taxon>
        <taxon>lamiids</taxon>
        <taxon>Solanales</taxon>
        <taxon>Convolvulaceae</taxon>
        <taxon>Cuscuteae</taxon>
        <taxon>Cuscuta</taxon>
        <taxon>Cuscuta subgen. Cuscuta</taxon>
    </lineage>
</organism>
<proteinExistence type="predicted"/>
<gene>
    <name evidence="1" type="ORF">CEURO_LOCUS20847</name>
</gene>
<name>A0A9P0ZUC0_CUSEU</name>
<dbReference type="EMBL" id="CAMAPE010000068">
    <property type="protein sequence ID" value="CAH9115566.1"/>
    <property type="molecule type" value="Genomic_DNA"/>
</dbReference>
<reference evidence="1" key="1">
    <citation type="submission" date="2022-07" db="EMBL/GenBank/DDBJ databases">
        <authorList>
            <person name="Macas J."/>
            <person name="Novak P."/>
            <person name="Neumann P."/>
        </authorList>
    </citation>
    <scope>NUCLEOTIDE SEQUENCE</scope>
</reference>